<dbReference type="AlphaFoldDB" id="A0A0G4IAF3"/>
<feature type="compositionally biased region" description="Basic and acidic residues" evidence="2">
    <location>
        <begin position="541"/>
        <end position="555"/>
    </location>
</feature>
<feature type="compositionally biased region" description="Acidic residues" evidence="2">
    <location>
        <begin position="290"/>
        <end position="311"/>
    </location>
</feature>
<protein>
    <recommendedName>
        <fullName evidence="4">Protein LTV1 homolog</fullName>
    </recommendedName>
</protein>
<dbReference type="InterPro" id="IPR007307">
    <property type="entry name" value="Ltv1"/>
</dbReference>
<dbReference type="GO" id="GO:0005829">
    <property type="term" value="C:cytosol"/>
    <property type="evidence" value="ECO:0007669"/>
    <property type="project" value="TreeGrafter"/>
</dbReference>
<dbReference type="GO" id="GO:0042274">
    <property type="term" value="P:ribosomal small subunit biogenesis"/>
    <property type="evidence" value="ECO:0007669"/>
    <property type="project" value="InterPro"/>
</dbReference>
<dbReference type="PANTHER" id="PTHR21531">
    <property type="entry name" value="LOW-TEMPERATURE VIABILITY PROTEIN LTV1-RELATED"/>
    <property type="match status" value="1"/>
</dbReference>
<dbReference type="GO" id="GO:0030688">
    <property type="term" value="C:preribosome, small subunit precursor"/>
    <property type="evidence" value="ECO:0007669"/>
    <property type="project" value="TreeGrafter"/>
</dbReference>
<feature type="compositionally biased region" description="Basic and acidic residues" evidence="2">
    <location>
        <begin position="387"/>
        <end position="402"/>
    </location>
</feature>
<evidence type="ECO:0000256" key="2">
    <source>
        <dbReference type="SAM" id="MobiDB-lite"/>
    </source>
</evidence>
<organism evidence="3">
    <name type="scientific">Chromera velia CCMP2878</name>
    <dbReference type="NCBI Taxonomy" id="1169474"/>
    <lineage>
        <taxon>Eukaryota</taxon>
        <taxon>Sar</taxon>
        <taxon>Alveolata</taxon>
        <taxon>Colpodellida</taxon>
        <taxon>Chromeraceae</taxon>
        <taxon>Chromera</taxon>
    </lineage>
</organism>
<evidence type="ECO:0000313" key="3">
    <source>
        <dbReference type="EMBL" id="CEM54130.1"/>
    </source>
</evidence>
<feature type="compositionally biased region" description="Basic and acidic residues" evidence="2">
    <location>
        <begin position="270"/>
        <end position="279"/>
    </location>
</feature>
<feature type="region of interest" description="Disordered" evidence="2">
    <location>
        <begin position="434"/>
        <end position="576"/>
    </location>
</feature>
<name>A0A0G4IAF3_9ALVE</name>
<dbReference type="GO" id="GO:0005634">
    <property type="term" value="C:nucleus"/>
    <property type="evidence" value="ECO:0007669"/>
    <property type="project" value="TreeGrafter"/>
</dbReference>
<accession>A0A0G4IAF3</accession>
<feature type="region of interest" description="Disordered" evidence="2">
    <location>
        <begin position="1"/>
        <end position="29"/>
    </location>
</feature>
<dbReference type="EMBL" id="CDMZ01005757">
    <property type="protein sequence ID" value="CEM54130.1"/>
    <property type="molecule type" value="Genomic_DNA"/>
</dbReference>
<dbReference type="GO" id="GO:0000056">
    <property type="term" value="P:ribosomal small subunit export from nucleus"/>
    <property type="evidence" value="ECO:0007669"/>
    <property type="project" value="TreeGrafter"/>
</dbReference>
<feature type="compositionally biased region" description="Low complexity" evidence="2">
    <location>
        <begin position="1"/>
        <end position="23"/>
    </location>
</feature>
<evidence type="ECO:0000256" key="1">
    <source>
        <dbReference type="ARBA" id="ARBA00009078"/>
    </source>
</evidence>
<sequence>MMAAAAASSSSSSRDPPSPAAASGRGRNVIDCSEIGSYNPNAVDMADCYFPNDGYNYNQHLREPGKGYTIEVVEKKGKKSQKQRKAVIREPPKVVVGRRLQDLAGGATLVSEEGIFDKDPRDWTAEEREVFEALEDAEEFDELEDDFVLNLPGAKNLDMDDIVWGGHKPEFVDAGLLSDFMSEMEAGTSRKGSAYGDWEKRSVASSKRSGMTAPLLTGDRRQVLESKFERILEEYEEEEIGDLEEEEVEEIAAAGGAGLAMYEEIFDEHLIEKGKRPEDFESLEGQPGGELDEWEDEEGGEEGDDEEDEEGQELRRPEKIAPQVMEDTLEDGQKVTLVKMPMSAKARRRRREMERFWGIEPPAGEEEEDAEAERALAEALPLESIPEEEKDRIADLLKKQEEGEGNEELVEEEDGKEKEKWDCETILTTKSNLYNRPHKIGKPPSEAKGGKIKIGGKLGVPVDFLPDRSRQDAAADAADPPSLSQVPEEREGEDEEEDEDEDDEDTVVGPVSTYRRKGETAEERKERKAAVKEAKRRVRELKKQTKEEFKAETKKAHAARGRGGYDIKPGVRTFAI</sequence>
<comment type="similarity">
    <text evidence="1">Belongs to the LTV1 family.</text>
</comment>
<feature type="compositionally biased region" description="Basic and acidic residues" evidence="2">
    <location>
        <begin position="516"/>
        <end position="533"/>
    </location>
</feature>
<proteinExistence type="inferred from homology"/>
<feature type="compositionally biased region" description="Acidic residues" evidence="2">
    <location>
        <begin position="490"/>
        <end position="506"/>
    </location>
</feature>
<gene>
    <name evidence="3" type="ORF">Cvel_12529</name>
</gene>
<feature type="region of interest" description="Disordered" evidence="2">
    <location>
        <begin position="270"/>
        <end position="338"/>
    </location>
</feature>
<reference evidence="3" key="1">
    <citation type="submission" date="2014-11" db="EMBL/GenBank/DDBJ databases">
        <authorList>
            <person name="Otto D Thomas"/>
            <person name="Naeem Raeece"/>
        </authorList>
    </citation>
    <scope>NUCLEOTIDE SEQUENCE</scope>
</reference>
<dbReference type="PANTHER" id="PTHR21531:SF0">
    <property type="entry name" value="PROTEIN LTV1 HOMOLOG"/>
    <property type="match status" value="1"/>
</dbReference>
<dbReference type="VEuPathDB" id="CryptoDB:Cvel_12529"/>
<feature type="compositionally biased region" description="Acidic residues" evidence="2">
    <location>
        <begin position="403"/>
        <end position="414"/>
    </location>
</feature>
<feature type="region of interest" description="Disordered" evidence="2">
    <location>
        <begin position="358"/>
        <end position="421"/>
    </location>
</feature>
<evidence type="ECO:0008006" key="4">
    <source>
        <dbReference type="Google" id="ProtNLM"/>
    </source>
</evidence>